<evidence type="ECO:0000256" key="3">
    <source>
        <dbReference type="ARBA" id="ARBA00014772"/>
    </source>
</evidence>
<comment type="catalytic activity">
    <reaction evidence="8 9">
        <text>geranylgeranyl diphosphate + L-cysteinyl-[protein] = S-geranylgeranyl-L-cysteinyl-[protein] + diphosphate</text>
        <dbReference type="Rhea" id="RHEA:21240"/>
        <dbReference type="Rhea" id="RHEA-COMP:10131"/>
        <dbReference type="Rhea" id="RHEA-COMP:11537"/>
        <dbReference type="ChEBI" id="CHEBI:29950"/>
        <dbReference type="ChEBI" id="CHEBI:33019"/>
        <dbReference type="ChEBI" id="CHEBI:57533"/>
        <dbReference type="ChEBI" id="CHEBI:86021"/>
        <dbReference type="EC" id="2.5.1.60"/>
    </reaction>
</comment>
<evidence type="ECO:0000256" key="2">
    <source>
        <dbReference type="ARBA" id="ARBA00012656"/>
    </source>
</evidence>
<evidence type="ECO:0000256" key="1">
    <source>
        <dbReference type="ARBA" id="ARBA00006734"/>
    </source>
</evidence>
<reference evidence="10 11" key="1">
    <citation type="journal article" date="2020" name="ISME J.">
        <title>Uncovering the hidden diversity of litter-decomposition mechanisms in mushroom-forming fungi.</title>
        <authorList>
            <person name="Floudas D."/>
            <person name="Bentzer J."/>
            <person name="Ahren D."/>
            <person name="Johansson T."/>
            <person name="Persson P."/>
            <person name="Tunlid A."/>
        </authorList>
    </citation>
    <scope>NUCLEOTIDE SEQUENCE [LARGE SCALE GENOMIC DNA]</scope>
    <source>
        <strain evidence="10 11">CBS 175.51</strain>
    </source>
</reference>
<dbReference type="PANTHER" id="PTHR11129:SF2">
    <property type="entry name" value="GERANYLGERANYL TRANSFERASE TYPE-2 SUBUNIT ALPHA"/>
    <property type="match status" value="1"/>
</dbReference>
<name>A0A8H5BKH7_9AGAR</name>
<comment type="caution">
    <text evidence="10">The sequence shown here is derived from an EMBL/GenBank/DDBJ whole genome shotgun (WGS) entry which is preliminary data.</text>
</comment>
<keyword evidence="5 9" id="KW-0808">Transferase</keyword>
<dbReference type="GO" id="GO:0004663">
    <property type="term" value="F:Rab geranylgeranyltransferase activity"/>
    <property type="evidence" value="ECO:0007669"/>
    <property type="project" value="UniProtKB-UniRule"/>
</dbReference>
<dbReference type="GO" id="GO:0097354">
    <property type="term" value="P:prenylation"/>
    <property type="evidence" value="ECO:0007669"/>
    <property type="project" value="UniProtKB-UniRule"/>
</dbReference>
<dbReference type="PANTHER" id="PTHR11129">
    <property type="entry name" value="PROTEIN FARNESYLTRANSFERASE ALPHA SUBUNIT/RAB GERANYLGERANYL TRANSFERASE ALPHA SUBUNIT"/>
    <property type="match status" value="1"/>
</dbReference>
<dbReference type="Gene3D" id="1.25.40.120">
    <property type="entry name" value="Protein prenylyltransferase"/>
    <property type="match status" value="1"/>
</dbReference>
<dbReference type="EC" id="2.5.1.60" evidence="2 9"/>
<evidence type="ECO:0000256" key="9">
    <source>
        <dbReference type="RuleBase" id="RU367120"/>
    </source>
</evidence>
<proteinExistence type="inferred from homology"/>
<protein>
    <recommendedName>
        <fullName evidence="3 9">Geranylgeranyl transferase type-2 subunit alpha</fullName>
        <ecNumber evidence="2 9">2.5.1.60</ecNumber>
    </recommendedName>
    <alternativeName>
        <fullName evidence="7 9">Geranylgeranyl transferase type II subunit alpha</fullName>
    </alternativeName>
</protein>
<dbReference type="EMBL" id="JAACJK010000164">
    <property type="protein sequence ID" value="KAF5324804.1"/>
    <property type="molecule type" value="Genomic_DNA"/>
</dbReference>
<dbReference type="OrthoDB" id="1658at2759"/>
<accession>A0A8H5BKH7</accession>
<evidence type="ECO:0000256" key="8">
    <source>
        <dbReference type="ARBA" id="ARBA00047658"/>
    </source>
</evidence>
<dbReference type="Pfam" id="PF01239">
    <property type="entry name" value="PPTA"/>
    <property type="match status" value="5"/>
</dbReference>
<dbReference type="PROSITE" id="PS51147">
    <property type="entry name" value="PFTA"/>
    <property type="match status" value="5"/>
</dbReference>
<organism evidence="10 11">
    <name type="scientific">Ephemerocybe angulata</name>
    <dbReference type="NCBI Taxonomy" id="980116"/>
    <lineage>
        <taxon>Eukaryota</taxon>
        <taxon>Fungi</taxon>
        <taxon>Dikarya</taxon>
        <taxon>Basidiomycota</taxon>
        <taxon>Agaricomycotina</taxon>
        <taxon>Agaricomycetes</taxon>
        <taxon>Agaricomycetidae</taxon>
        <taxon>Agaricales</taxon>
        <taxon>Agaricineae</taxon>
        <taxon>Psathyrellaceae</taxon>
        <taxon>Ephemerocybe</taxon>
    </lineage>
</organism>
<comment type="function">
    <text evidence="9">Catalyzes the transfer of a geranyl-geranyl moiety from geranyl-geranyl pyrophosphate to cysteines occuring in specific C-terminal amino acid sequences.</text>
</comment>
<dbReference type="InterPro" id="IPR002088">
    <property type="entry name" value="Prenyl_trans_a"/>
</dbReference>
<dbReference type="GO" id="GO:0005968">
    <property type="term" value="C:Rab-protein geranylgeranyltransferase complex"/>
    <property type="evidence" value="ECO:0007669"/>
    <property type="project" value="TreeGrafter"/>
</dbReference>
<comment type="similarity">
    <text evidence="1 9">Belongs to the protein prenyltransferase subunit alpha family.</text>
</comment>
<evidence type="ECO:0000256" key="4">
    <source>
        <dbReference type="ARBA" id="ARBA00022602"/>
    </source>
</evidence>
<evidence type="ECO:0000256" key="7">
    <source>
        <dbReference type="ARBA" id="ARBA00031267"/>
    </source>
</evidence>
<evidence type="ECO:0000256" key="5">
    <source>
        <dbReference type="ARBA" id="ARBA00022679"/>
    </source>
</evidence>
<keyword evidence="11" id="KW-1185">Reference proteome</keyword>
<evidence type="ECO:0000313" key="10">
    <source>
        <dbReference type="EMBL" id="KAF5324804.1"/>
    </source>
</evidence>
<evidence type="ECO:0000313" key="11">
    <source>
        <dbReference type="Proteomes" id="UP000541558"/>
    </source>
</evidence>
<keyword evidence="6" id="KW-0677">Repeat</keyword>
<sequence length="343" mass="39922">MHGVKRAKLTPQALEARKQKERAKIQEFLALSEEILQRKQDKDYSEEAFKQTTRLLAINPEFYTVWNYRRAILLDGLFTGSSVEQINKLLAKELEMTMIALKSHPKVYWIWNHRRWCLEHVPNGPGEEGAEDSLAWKKSAWDQELYVVERLLDADARNFMAWNYRRYVLASMPVPRPDTAELAYTSKKIQANFSNFSAWHQRSKVLPKLWASGALNEAKSREEEFDLVRNAMYTDPDDQSVWVYHRWLVGSSASRDLLEREIQAIEELLGEQPDSKWCMESIVHYVMMLLKNHSSGVNAAQLTGKARQLLGQLEDLDPYRRHRYRDLGQSSNPNLLWDALTPG</sequence>
<dbReference type="Proteomes" id="UP000541558">
    <property type="component" value="Unassembled WGS sequence"/>
</dbReference>
<dbReference type="FunFam" id="1.25.40.120:FF:000035">
    <property type="entry name" value="Geranylgeranyl transferase type-2 subunit alpha"/>
    <property type="match status" value="1"/>
</dbReference>
<dbReference type="AlphaFoldDB" id="A0A8H5BKH7"/>
<gene>
    <name evidence="10" type="ORF">D9611_004503</name>
</gene>
<evidence type="ECO:0000256" key="6">
    <source>
        <dbReference type="ARBA" id="ARBA00022737"/>
    </source>
</evidence>
<keyword evidence="4 9" id="KW-0637">Prenyltransferase</keyword>
<dbReference type="SUPFAM" id="SSF48439">
    <property type="entry name" value="Protein prenylyltransferase"/>
    <property type="match status" value="1"/>
</dbReference>